<dbReference type="Gene3D" id="3.40.50.300">
    <property type="entry name" value="P-loop containing nucleotide triphosphate hydrolases"/>
    <property type="match status" value="1"/>
</dbReference>
<keyword evidence="5" id="KW-1185">Reference proteome</keyword>
<feature type="domain" description="Sulfotransferase" evidence="3">
    <location>
        <begin position="30"/>
        <end position="236"/>
    </location>
</feature>
<dbReference type="PANTHER" id="PTHR10605:SF56">
    <property type="entry name" value="BIFUNCTIONAL HEPARAN SULFATE N-DEACETYLASE_N-SULFOTRANSFERASE"/>
    <property type="match status" value="1"/>
</dbReference>
<organism evidence="4 5">
    <name type="scientific">Thermostaphylospora chromogena</name>
    <dbReference type="NCBI Taxonomy" id="35622"/>
    <lineage>
        <taxon>Bacteria</taxon>
        <taxon>Bacillati</taxon>
        <taxon>Actinomycetota</taxon>
        <taxon>Actinomycetes</taxon>
        <taxon>Streptosporangiales</taxon>
        <taxon>Thermomonosporaceae</taxon>
        <taxon>Thermostaphylospora</taxon>
    </lineage>
</organism>
<accession>A0A1H1BA39</accession>
<evidence type="ECO:0000256" key="2">
    <source>
        <dbReference type="ARBA" id="ARBA00023180"/>
    </source>
</evidence>
<dbReference type="AlphaFoldDB" id="A0A1H1BA39"/>
<evidence type="ECO:0000313" key="4">
    <source>
        <dbReference type="EMBL" id="SDQ48743.1"/>
    </source>
</evidence>
<gene>
    <name evidence="4" type="ORF">SAMN04489764_0867</name>
</gene>
<dbReference type="InterPro" id="IPR000863">
    <property type="entry name" value="Sulfotransferase_dom"/>
</dbReference>
<dbReference type="RefSeq" id="WP_341350656.1">
    <property type="nucleotide sequence ID" value="NZ_FNKK01000002.1"/>
</dbReference>
<evidence type="ECO:0000259" key="3">
    <source>
        <dbReference type="Pfam" id="PF00685"/>
    </source>
</evidence>
<proteinExistence type="predicted"/>
<dbReference type="InterPro" id="IPR027417">
    <property type="entry name" value="P-loop_NTPase"/>
</dbReference>
<evidence type="ECO:0000256" key="1">
    <source>
        <dbReference type="ARBA" id="ARBA00022679"/>
    </source>
</evidence>
<dbReference type="EMBL" id="FNKK01000002">
    <property type="protein sequence ID" value="SDQ48743.1"/>
    <property type="molecule type" value="Genomic_DNA"/>
</dbReference>
<keyword evidence="2" id="KW-0325">Glycoprotein</keyword>
<dbReference type="Pfam" id="PF00685">
    <property type="entry name" value="Sulfotransfer_1"/>
    <property type="match status" value="1"/>
</dbReference>
<dbReference type="InterPro" id="IPR037359">
    <property type="entry name" value="NST/OST"/>
</dbReference>
<evidence type="ECO:0000313" key="5">
    <source>
        <dbReference type="Proteomes" id="UP000217103"/>
    </source>
</evidence>
<dbReference type="SUPFAM" id="SSF52540">
    <property type="entry name" value="P-loop containing nucleoside triphosphate hydrolases"/>
    <property type="match status" value="1"/>
</dbReference>
<dbReference type="STRING" id="35622.SAMN04489764_0867"/>
<keyword evidence="1 4" id="KW-0808">Transferase</keyword>
<sequence length="286" mass="32975">MVRTVLKRSAHAVSLACGLMTADRRMLPGFVIAGAQRSGTTSLYRALAQHPLVLKPVLRKGVHYFDMAYDRGLDWYRAHFPLQATAERLHRRHGYRPLAFESAPYYLFHPLVAARLARDLPEIKVIVLVRDPVERACSAHAHEVARGFESETCFERAVLLEEERLAGEDERLRTQPYATSHAHRHHAYLARGRYAEQLARLEDHLGERRLLVLDSHRFFADPASVYERVLRFLGLPSLGLPVFARHNARPRPLPIPAALRRRLSDYFAPWDARLRRWLGEDPSWRC</sequence>
<dbReference type="PANTHER" id="PTHR10605">
    <property type="entry name" value="HEPARAN SULFATE SULFOTRANSFERASE"/>
    <property type="match status" value="1"/>
</dbReference>
<name>A0A1H1BA39_9ACTN</name>
<reference evidence="4 5" key="1">
    <citation type="submission" date="2016-10" db="EMBL/GenBank/DDBJ databases">
        <authorList>
            <person name="de Groot N.N."/>
        </authorList>
    </citation>
    <scope>NUCLEOTIDE SEQUENCE [LARGE SCALE GENOMIC DNA]</scope>
    <source>
        <strain evidence="4 5">DSM 43794</strain>
    </source>
</reference>
<protein>
    <submittedName>
        <fullName evidence="4">Sulfotransferase domain-containing protein</fullName>
    </submittedName>
</protein>
<dbReference type="GO" id="GO:0008146">
    <property type="term" value="F:sulfotransferase activity"/>
    <property type="evidence" value="ECO:0007669"/>
    <property type="project" value="InterPro"/>
</dbReference>
<dbReference type="Proteomes" id="UP000217103">
    <property type="component" value="Unassembled WGS sequence"/>
</dbReference>